<accession>A9NVN3</accession>
<evidence type="ECO:0000256" key="6">
    <source>
        <dbReference type="SAM" id="SignalP"/>
    </source>
</evidence>
<feature type="domain" description="V-type proton ATPase subunit S1/VOA1 transmembrane" evidence="7">
    <location>
        <begin position="284"/>
        <end position="315"/>
    </location>
</feature>
<evidence type="ECO:0000259" key="7">
    <source>
        <dbReference type="Pfam" id="PF20520"/>
    </source>
</evidence>
<dbReference type="AlphaFoldDB" id="A9NVN3"/>
<dbReference type="PROSITE" id="PS51257">
    <property type="entry name" value="PROKAR_LIPOPROTEIN"/>
    <property type="match status" value="1"/>
</dbReference>
<name>A9NVN3_PICSI</name>
<sequence>MARGYLLGLLVAAAHIIAASCLPTTVPAFLWSNDPHRSLSHYEQGSVNYNVISPRDLAKDVLKMAGWSQLLCSGEKREQAADVALVFIGNKLHSPDISRKRYTDLELIELLKASFKDSSFSMAFPYVTLSEDSEPLANSLLSGFVENCDHGFRNNEIAFVEPCFVEGANNKKLENLEAVNDYVSARKEIRMRGATDLIFICNDKSSVFEASGKTQVEGKILADIIKNLQQAGIIYTVLYTSDPYEMVPHGRFQKLERRLISNDSGNGSASLTYCDGVCKSKASLLEGFLVGLVLLIILLSGLCCMMGIQTPTRFEAPHES</sequence>
<proteinExistence type="evidence at transcript level"/>
<evidence type="ECO:0000256" key="3">
    <source>
        <dbReference type="ARBA" id="ARBA00022989"/>
    </source>
</evidence>
<feature type="chain" id="PRO_5002741951" description="V-type proton ATPase subunit S1/VOA1 transmembrane domain-containing protein" evidence="6">
    <location>
        <begin position="22"/>
        <end position="320"/>
    </location>
</feature>
<organism evidence="8">
    <name type="scientific">Picea sitchensis</name>
    <name type="common">Sitka spruce</name>
    <name type="synonym">Pinus sitchensis</name>
    <dbReference type="NCBI Taxonomy" id="3332"/>
    <lineage>
        <taxon>Eukaryota</taxon>
        <taxon>Viridiplantae</taxon>
        <taxon>Streptophyta</taxon>
        <taxon>Embryophyta</taxon>
        <taxon>Tracheophyta</taxon>
        <taxon>Spermatophyta</taxon>
        <taxon>Pinopsida</taxon>
        <taxon>Pinidae</taxon>
        <taxon>Conifers I</taxon>
        <taxon>Pinales</taxon>
        <taxon>Pinaceae</taxon>
        <taxon>Picea</taxon>
    </lineage>
</organism>
<dbReference type="OMA" id="FSMAYPY"/>
<dbReference type="Pfam" id="PF20520">
    <property type="entry name" value="Ac45-VOA1_TM"/>
    <property type="match status" value="1"/>
</dbReference>
<evidence type="ECO:0000256" key="5">
    <source>
        <dbReference type="SAM" id="Phobius"/>
    </source>
</evidence>
<dbReference type="PANTHER" id="PTHR35285">
    <property type="entry name" value="2-C-METHYL-D-ERYTHRITOL 4-PHOSPHATE CYTIDYLYLTRANSFERASE"/>
    <property type="match status" value="1"/>
</dbReference>
<keyword evidence="3 5" id="KW-1133">Transmembrane helix</keyword>
<keyword evidence="6" id="KW-0732">Signal</keyword>
<keyword evidence="2 5" id="KW-0812">Transmembrane</keyword>
<dbReference type="EMBL" id="EF085388">
    <property type="protein sequence ID" value="ABK24694.1"/>
    <property type="molecule type" value="mRNA"/>
</dbReference>
<dbReference type="GO" id="GO:0016020">
    <property type="term" value="C:membrane"/>
    <property type="evidence" value="ECO:0007669"/>
    <property type="project" value="UniProtKB-SubCell"/>
</dbReference>
<comment type="subcellular location">
    <subcellularLocation>
        <location evidence="1">Membrane</location>
        <topology evidence="1">Single-pass membrane protein</topology>
    </subcellularLocation>
</comment>
<protein>
    <recommendedName>
        <fullName evidence="7">V-type proton ATPase subunit S1/VOA1 transmembrane domain-containing protein</fullName>
    </recommendedName>
</protein>
<evidence type="ECO:0000256" key="2">
    <source>
        <dbReference type="ARBA" id="ARBA00022692"/>
    </source>
</evidence>
<dbReference type="InterPro" id="IPR046756">
    <property type="entry name" value="VAS1/VOA1_TM"/>
</dbReference>
<evidence type="ECO:0000256" key="4">
    <source>
        <dbReference type="ARBA" id="ARBA00023136"/>
    </source>
</evidence>
<evidence type="ECO:0000313" key="8">
    <source>
        <dbReference type="EMBL" id="ABK24694.1"/>
    </source>
</evidence>
<dbReference type="PANTHER" id="PTHR35285:SF1">
    <property type="entry name" value="2-C-METHYL-D-ERYTHRITOL 4-PHOSPHATE CYTIDYLYLTRANSFERASE"/>
    <property type="match status" value="1"/>
</dbReference>
<feature type="transmembrane region" description="Helical" evidence="5">
    <location>
        <begin position="288"/>
        <end position="308"/>
    </location>
</feature>
<evidence type="ECO:0000256" key="1">
    <source>
        <dbReference type="ARBA" id="ARBA00004167"/>
    </source>
</evidence>
<keyword evidence="4 5" id="KW-0472">Membrane</keyword>
<reference evidence="8" key="1">
    <citation type="journal article" date="2008" name="BMC Genomics">
        <title>A conifer genomics resource of 200,000 spruce (Picea spp.) ESTs and 6,464 high-quality, sequence-finished full-length cDNAs for Sitka spruce (Picea sitchensis).</title>
        <authorList>
            <person name="Ralph S.G."/>
            <person name="Chun H.J."/>
            <person name="Kolosova N."/>
            <person name="Cooper D."/>
            <person name="Oddy C."/>
            <person name="Ritland C.E."/>
            <person name="Kirkpatrick R."/>
            <person name="Moore R."/>
            <person name="Barber S."/>
            <person name="Holt R.A."/>
            <person name="Jones S.J."/>
            <person name="Marra M.A."/>
            <person name="Douglas C.J."/>
            <person name="Ritland K."/>
            <person name="Bohlmann J."/>
        </authorList>
    </citation>
    <scope>NUCLEOTIDE SEQUENCE</scope>
    <source>
        <tissue evidence="8">Bark</tissue>
    </source>
</reference>
<feature type="signal peptide" evidence="6">
    <location>
        <begin position="1"/>
        <end position="21"/>
    </location>
</feature>